<dbReference type="InterPro" id="IPR004090">
    <property type="entry name" value="Chemotax_Me-accpt_rcpt"/>
</dbReference>
<dbReference type="GO" id="GO:0004888">
    <property type="term" value="F:transmembrane signaling receptor activity"/>
    <property type="evidence" value="ECO:0007669"/>
    <property type="project" value="InterPro"/>
</dbReference>
<evidence type="ECO:0000256" key="1">
    <source>
        <dbReference type="ARBA" id="ARBA00004370"/>
    </source>
</evidence>
<evidence type="ECO:0000256" key="5">
    <source>
        <dbReference type="SAM" id="MobiDB-lite"/>
    </source>
</evidence>
<dbReference type="PANTHER" id="PTHR43531:SF14">
    <property type="entry name" value="METHYL-ACCEPTING CHEMOTAXIS PROTEIN I-RELATED"/>
    <property type="match status" value="1"/>
</dbReference>
<dbReference type="CDD" id="cd06225">
    <property type="entry name" value="HAMP"/>
    <property type="match status" value="1"/>
</dbReference>
<comment type="subcellular location">
    <subcellularLocation>
        <location evidence="1">Membrane</location>
    </subcellularLocation>
</comment>
<evidence type="ECO:0000259" key="8">
    <source>
        <dbReference type="PROSITE" id="PS50885"/>
    </source>
</evidence>
<evidence type="ECO:0000256" key="6">
    <source>
        <dbReference type="SAM" id="Phobius"/>
    </source>
</evidence>
<dbReference type="PANTHER" id="PTHR43531">
    <property type="entry name" value="PROTEIN ICFG"/>
    <property type="match status" value="1"/>
</dbReference>
<dbReference type="FunFam" id="1.10.287.950:FF:000001">
    <property type="entry name" value="Methyl-accepting chemotaxis sensory transducer"/>
    <property type="match status" value="1"/>
</dbReference>
<accession>A0A843BEZ9</accession>
<gene>
    <name evidence="9" type="ORF">HF327_018250</name>
</gene>
<keyword evidence="2" id="KW-0488">Methylation</keyword>
<dbReference type="GO" id="GO:0007165">
    <property type="term" value="P:signal transduction"/>
    <property type="evidence" value="ECO:0007669"/>
    <property type="project" value="UniProtKB-KW"/>
</dbReference>
<evidence type="ECO:0000256" key="4">
    <source>
        <dbReference type="PROSITE-ProRule" id="PRU00284"/>
    </source>
</evidence>
<dbReference type="Pfam" id="PF00015">
    <property type="entry name" value="MCPsignal"/>
    <property type="match status" value="1"/>
</dbReference>
<dbReference type="AlphaFoldDB" id="A0A843BEZ9"/>
<evidence type="ECO:0000256" key="2">
    <source>
        <dbReference type="ARBA" id="ARBA00022481"/>
    </source>
</evidence>
<dbReference type="InterPro" id="IPR004089">
    <property type="entry name" value="MCPsignal_dom"/>
</dbReference>
<keyword evidence="6" id="KW-0472">Membrane</keyword>
<feature type="compositionally biased region" description="Low complexity" evidence="5">
    <location>
        <begin position="561"/>
        <end position="579"/>
    </location>
</feature>
<dbReference type="PROSITE" id="PS50885">
    <property type="entry name" value="HAMP"/>
    <property type="match status" value="1"/>
</dbReference>
<dbReference type="CDD" id="cd11386">
    <property type="entry name" value="MCP_signal"/>
    <property type="match status" value="1"/>
</dbReference>
<reference evidence="9" key="1">
    <citation type="submission" date="2020-12" db="EMBL/GenBank/DDBJ databases">
        <title>Comamonas sp. nov., isolated from stream water.</title>
        <authorList>
            <person name="Park K.-H."/>
        </authorList>
    </citation>
    <scope>NUCLEOTIDE SEQUENCE</scope>
    <source>
        <strain evidence="9">EJ-4</strain>
    </source>
</reference>
<proteinExistence type="inferred from homology"/>
<dbReference type="InterPro" id="IPR051310">
    <property type="entry name" value="MCP_chemotaxis"/>
</dbReference>
<evidence type="ECO:0000313" key="10">
    <source>
        <dbReference type="Proteomes" id="UP000530032"/>
    </source>
</evidence>
<dbReference type="SMART" id="SM00283">
    <property type="entry name" value="MA"/>
    <property type="match status" value="1"/>
</dbReference>
<feature type="transmembrane region" description="Helical" evidence="6">
    <location>
        <begin position="12"/>
        <end position="34"/>
    </location>
</feature>
<dbReference type="PRINTS" id="PR00260">
    <property type="entry name" value="CHEMTRNSDUCR"/>
</dbReference>
<feature type="domain" description="HAMP" evidence="8">
    <location>
        <begin position="224"/>
        <end position="276"/>
    </location>
</feature>
<protein>
    <submittedName>
        <fullName evidence="9">MCP four helix bundle domain-containing protein</fullName>
    </submittedName>
</protein>
<organism evidence="9 10">
    <name type="scientific">Comamonas suwonensis</name>
    <dbReference type="NCBI Taxonomy" id="2606214"/>
    <lineage>
        <taxon>Bacteria</taxon>
        <taxon>Pseudomonadati</taxon>
        <taxon>Pseudomonadota</taxon>
        <taxon>Betaproteobacteria</taxon>
        <taxon>Burkholderiales</taxon>
        <taxon>Comamonadaceae</taxon>
        <taxon>Comamonas</taxon>
    </lineage>
</organism>
<name>A0A843BEZ9_9BURK</name>
<dbReference type="Gene3D" id="1.10.287.950">
    <property type="entry name" value="Methyl-accepting chemotaxis protein"/>
    <property type="match status" value="1"/>
</dbReference>
<dbReference type="EMBL" id="JABBCQ020000018">
    <property type="protein sequence ID" value="MBI1626427.1"/>
    <property type="molecule type" value="Genomic_DNA"/>
</dbReference>
<dbReference type="PROSITE" id="PS50111">
    <property type="entry name" value="CHEMOTAXIS_TRANSDUC_2"/>
    <property type="match status" value="1"/>
</dbReference>
<sequence>MSWKISDWRVGTTLGISFLTLVFFSALLGFVAWLQLTSIHSAGRAISEVALPSVYNAASMRSEYNRLRRHEAGISTARTLVELEGYEQQVQQRLKTIAEQEEIIASLIDSDVLRQAYSSYQANKAEFLKLHEQLLAQARDGDYSTVESQAAMGDELGLFFAGQSEQAFGQLAESTGKFMNLQLESAASAQQAEKSSFELARYWLLGTLALVVLIAAAVGIAMTRSITTPVAKAVELAQAVAAGQLGMEVHSERRDEMGLLLNALEEMRRQLASVVQDVRGNAHGVALASSEIAQGNADLSARTESQASALEETAASMEQLGSTVRQNADNAQTANQMAKNASDVAGRGGSVVAQVVDTMKGINDSSHQIADIIGVIDSIAFQTNILALNAAVEAARAGEQGRGFAVVAGEVRTLAQRSAEAAKEIKQLINASVERVEQGSQLVDKAGTTMTEIVSAIGRVTDIMGEISAASREQSQGVAQVGEAVTQMDQTTQQNAALVEESAAAADSLQRQAKALVDSVAIFQLGPQAQGFAGAALKPSRDAGSRSDAGVRFANREEPRVAPGAVPAPRAPAQVVASAKTKPALTNNEDWEQF</sequence>
<evidence type="ECO:0000256" key="3">
    <source>
        <dbReference type="ARBA" id="ARBA00029447"/>
    </source>
</evidence>
<evidence type="ECO:0000313" key="9">
    <source>
        <dbReference type="EMBL" id="MBI1626427.1"/>
    </source>
</evidence>
<comment type="caution">
    <text evidence="9">The sequence shown here is derived from an EMBL/GenBank/DDBJ whole genome shotgun (WGS) entry which is preliminary data.</text>
</comment>
<keyword evidence="10" id="KW-1185">Reference proteome</keyword>
<dbReference type="GO" id="GO:0006935">
    <property type="term" value="P:chemotaxis"/>
    <property type="evidence" value="ECO:0007669"/>
    <property type="project" value="InterPro"/>
</dbReference>
<dbReference type="SMART" id="SM00304">
    <property type="entry name" value="HAMP"/>
    <property type="match status" value="1"/>
</dbReference>
<dbReference type="Pfam" id="PF12729">
    <property type="entry name" value="4HB_MCP_1"/>
    <property type="match status" value="1"/>
</dbReference>
<dbReference type="SUPFAM" id="SSF58104">
    <property type="entry name" value="Methyl-accepting chemotaxis protein (MCP) signaling domain"/>
    <property type="match status" value="1"/>
</dbReference>
<evidence type="ECO:0000259" key="7">
    <source>
        <dbReference type="PROSITE" id="PS50111"/>
    </source>
</evidence>
<keyword evidence="4" id="KW-0807">Transducer</keyword>
<dbReference type="InterPro" id="IPR003660">
    <property type="entry name" value="HAMP_dom"/>
</dbReference>
<feature type="transmembrane region" description="Helical" evidence="6">
    <location>
        <begin position="202"/>
        <end position="222"/>
    </location>
</feature>
<dbReference type="InterPro" id="IPR024478">
    <property type="entry name" value="HlyB_4HB_MCP"/>
</dbReference>
<keyword evidence="6" id="KW-0812">Transmembrane</keyword>
<keyword evidence="6" id="KW-1133">Transmembrane helix</keyword>
<dbReference type="Proteomes" id="UP000530032">
    <property type="component" value="Unassembled WGS sequence"/>
</dbReference>
<dbReference type="GO" id="GO:0005886">
    <property type="term" value="C:plasma membrane"/>
    <property type="evidence" value="ECO:0007669"/>
    <property type="project" value="TreeGrafter"/>
</dbReference>
<comment type="similarity">
    <text evidence="3">Belongs to the methyl-accepting chemotaxis (MCP) protein family.</text>
</comment>
<dbReference type="Pfam" id="PF00672">
    <property type="entry name" value="HAMP"/>
    <property type="match status" value="1"/>
</dbReference>
<feature type="region of interest" description="Disordered" evidence="5">
    <location>
        <begin position="537"/>
        <end position="594"/>
    </location>
</feature>
<feature type="domain" description="Methyl-accepting transducer" evidence="7">
    <location>
        <begin position="281"/>
        <end position="510"/>
    </location>
</feature>
<dbReference type="RefSeq" id="WP_198461744.1">
    <property type="nucleotide sequence ID" value="NZ_JABBCQ020000018.1"/>
</dbReference>